<name>A0AAU7CNR9_9BACT</name>
<evidence type="ECO:0000256" key="4">
    <source>
        <dbReference type="ARBA" id="ARBA00022839"/>
    </source>
</evidence>
<dbReference type="EMBL" id="CP155447">
    <property type="protein sequence ID" value="XBH06241.1"/>
    <property type="molecule type" value="Genomic_DNA"/>
</dbReference>
<evidence type="ECO:0000256" key="2">
    <source>
        <dbReference type="ARBA" id="ARBA00022722"/>
    </source>
</evidence>
<evidence type="ECO:0000259" key="6">
    <source>
        <dbReference type="Pfam" id="PF02601"/>
    </source>
</evidence>
<keyword evidence="2" id="KW-0540">Nuclease</keyword>
<dbReference type="GO" id="GO:0003676">
    <property type="term" value="F:nucleic acid binding"/>
    <property type="evidence" value="ECO:0007669"/>
    <property type="project" value="InterPro"/>
</dbReference>
<keyword evidence="3 9" id="KW-0378">Hydrolase</keyword>
<dbReference type="InterPro" id="IPR025824">
    <property type="entry name" value="OB-fold_nuc-bd_dom"/>
</dbReference>
<proteinExistence type="predicted"/>
<evidence type="ECO:0000256" key="3">
    <source>
        <dbReference type="ARBA" id="ARBA00022801"/>
    </source>
</evidence>
<dbReference type="NCBIfam" id="TIGR00237">
    <property type="entry name" value="xseA"/>
    <property type="match status" value="1"/>
</dbReference>
<dbReference type="PANTHER" id="PTHR30008">
    <property type="entry name" value="EXODEOXYRIBONUCLEASE 7 LARGE SUBUNIT"/>
    <property type="match status" value="1"/>
</dbReference>
<dbReference type="InterPro" id="IPR020579">
    <property type="entry name" value="Exonuc_VII_lsu_C"/>
</dbReference>
<dbReference type="CDD" id="cd04489">
    <property type="entry name" value="ExoVII_LU_OBF"/>
    <property type="match status" value="1"/>
</dbReference>
<evidence type="ECO:0000259" key="7">
    <source>
        <dbReference type="Pfam" id="PF13742"/>
    </source>
</evidence>
<dbReference type="InterPro" id="IPR043764">
    <property type="entry name" value="DUF5710"/>
</dbReference>
<sequence length="595" mass="65605">MTFNPRVDLRVPFVEKEDAKALGARWDSQKKLWYAPPGADLDPLKRWVPKDFLAPTLSTLVSSPDVESEKGISLSNLLSQVRGVIEEGMPVAVWVRAEISELSGKNGNLYPKLTQRNEQGDILAQSKSVIWKSRAAAITQKFTEATGEGLKPDIKILCLVKVRFDPLFGLDLIIEDVDPSYTVGDLAAKLARIREWLVRADLYERNQDLPAPVEFVRVAVISPESSAGLGDFRRETDRLQHAGLCDFLFFGATFQGVNAPSSIRVAINEALGAHRQRPFDVLVIIRGGGSVTDLAWLNDLELAQLVCRSPIPVLTGIGHERDSTILDEVAHRRFDTPSKVALFLTTTIRDNALAAITALAQVKLQVARILTRERTALATQADRLEAGVRSMTQQAEDDHRKFMSVVRTATHYQLREASQSLEVGWTRLVDQAEQTLGEAEFQLRQSMETIAHRSQLQLGTQTATIEKAANSIALQATAKIEAVASELEHGQNQVARDAARWVKAASVNLEESLASMARRAVTTAEVAKNGVESYARIVVGLGPQATLRRGFSIVRDTANRPITSREAALRNAEFTVQFHDGNVPVANREFDRKGV</sequence>
<dbReference type="GO" id="GO:0006308">
    <property type="term" value="P:DNA catabolic process"/>
    <property type="evidence" value="ECO:0007669"/>
    <property type="project" value="UniProtKB-UniRule"/>
</dbReference>
<dbReference type="PANTHER" id="PTHR30008:SF0">
    <property type="entry name" value="EXODEOXYRIBONUCLEASE 7 LARGE SUBUNIT"/>
    <property type="match status" value="1"/>
</dbReference>
<dbReference type="Pfam" id="PF02601">
    <property type="entry name" value="Exonuc_VII_L"/>
    <property type="match status" value="1"/>
</dbReference>
<evidence type="ECO:0000313" key="9">
    <source>
        <dbReference type="EMBL" id="XBH06241.1"/>
    </source>
</evidence>
<protein>
    <recommendedName>
        <fullName evidence="5">Exodeoxyribonuclease VII large subunit</fullName>
        <ecNumber evidence="5">3.1.11.6</ecNumber>
    </recommendedName>
</protein>
<organism evidence="9">
    <name type="scientific">Singulisphaera sp. Ch08</name>
    <dbReference type="NCBI Taxonomy" id="3120278"/>
    <lineage>
        <taxon>Bacteria</taxon>
        <taxon>Pseudomonadati</taxon>
        <taxon>Planctomycetota</taxon>
        <taxon>Planctomycetia</taxon>
        <taxon>Isosphaerales</taxon>
        <taxon>Isosphaeraceae</taxon>
        <taxon>Singulisphaera</taxon>
    </lineage>
</organism>
<keyword evidence="4" id="KW-0269">Exonuclease</keyword>
<dbReference type="Pfam" id="PF13742">
    <property type="entry name" value="tRNA_anti_2"/>
    <property type="match status" value="1"/>
</dbReference>
<dbReference type="Pfam" id="PF18974">
    <property type="entry name" value="DUF5710"/>
    <property type="match status" value="1"/>
</dbReference>
<evidence type="ECO:0000256" key="1">
    <source>
        <dbReference type="ARBA" id="ARBA00022490"/>
    </source>
</evidence>
<feature type="domain" description="OB-fold nucleic acid binding" evidence="7">
    <location>
        <begin position="73"/>
        <end position="177"/>
    </location>
</feature>
<reference evidence="9" key="1">
    <citation type="submission" date="2024-05" db="EMBL/GenBank/DDBJ databases">
        <title>Planctomycetes of the genus Singulisphaera possess chitinolytic capabilities.</title>
        <authorList>
            <person name="Ivanova A."/>
        </authorList>
    </citation>
    <scope>NUCLEOTIDE SEQUENCE</scope>
    <source>
        <strain evidence="9">Ch08T</strain>
    </source>
</reference>
<evidence type="ECO:0000259" key="8">
    <source>
        <dbReference type="Pfam" id="PF18974"/>
    </source>
</evidence>
<feature type="domain" description="Exonuclease VII large subunit C-terminal" evidence="6">
    <location>
        <begin position="203"/>
        <end position="471"/>
    </location>
</feature>
<dbReference type="AlphaFoldDB" id="A0AAU7CNR9"/>
<accession>A0AAU7CNR9</accession>
<dbReference type="GO" id="GO:0008855">
    <property type="term" value="F:exodeoxyribonuclease VII activity"/>
    <property type="evidence" value="ECO:0007669"/>
    <property type="project" value="UniProtKB-UniRule"/>
</dbReference>
<evidence type="ECO:0000256" key="5">
    <source>
        <dbReference type="NCBIfam" id="TIGR00237"/>
    </source>
</evidence>
<feature type="domain" description="DUF5710" evidence="8">
    <location>
        <begin position="6"/>
        <end position="49"/>
    </location>
</feature>
<dbReference type="InterPro" id="IPR003753">
    <property type="entry name" value="Exonuc_VII_L"/>
</dbReference>
<gene>
    <name evidence="9" type="primary">xseA</name>
    <name evidence="9" type="ORF">V5E97_09450</name>
</gene>
<dbReference type="RefSeq" id="WP_406699090.1">
    <property type="nucleotide sequence ID" value="NZ_CP155447.1"/>
</dbReference>
<dbReference type="GO" id="GO:0009318">
    <property type="term" value="C:exodeoxyribonuclease VII complex"/>
    <property type="evidence" value="ECO:0007669"/>
    <property type="project" value="UniProtKB-UniRule"/>
</dbReference>
<keyword evidence="1" id="KW-0963">Cytoplasm</keyword>
<dbReference type="EC" id="3.1.11.6" evidence="5"/>